<keyword evidence="6 9" id="KW-1133">Transmembrane helix</keyword>
<dbReference type="PANTHER" id="PTHR24221">
    <property type="entry name" value="ATP-BINDING CASSETTE SUB-FAMILY B"/>
    <property type="match status" value="1"/>
</dbReference>
<feature type="transmembrane region" description="Helical" evidence="9">
    <location>
        <begin position="149"/>
        <end position="168"/>
    </location>
</feature>
<evidence type="ECO:0000313" key="12">
    <source>
        <dbReference type="EMBL" id="MDN3919959.1"/>
    </source>
</evidence>
<dbReference type="InterPro" id="IPR003593">
    <property type="entry name" value="AAA+_ATPase"/>
</dbReference>
<dbReference type="Gene3D" id="1.20.1560.10">
    <property type="entry name" value="ABC transporter type 1, transmembrane domain"/>
    <property type="match status" value="1"/>
</dbReference>
<dbReference type="EMBL" id="JAUHHC010000002">
    <property type="protein sequence ID" value="MDN3919959.1"/>
    <property type="molecule type" value="Genomic_DNA"/>
</dbReference>
<dbReference type="InterPro" id="IPR010128">
    <property type="entry name" value="ATPase_T1SS_PrtD-like"/>
</dbReference>
<dbReference type="SUPFAM" id="SSF90123">
    <property type="entry name" value="ABC transporter transmembrane region"/>
    <property type="match status" value="1"/>
</dbReference>
<feature type="compositionally biased region" description="Basic and acidic residues" evidence="8">
    <location>
        <begin position="564"/>
        <end position="577"/>
    </location>
</feature>
<comment type="caution">
    <text evidence="12">The sequence shown here is derived from an EMBL/GenBank/DDBJ whole genome shotgun (WGS) entry which is preliminary data.</text>
</comment>
<evidence type="ECO:0000256" key="6">
    <source>
        <dbReference type="ARBA" id="ARBA00022989"/>
    </source>
</evidence>
<dbReference type="Pfam" id="PF00005">
    <property type="entry name" value="ABC_tran"/>
    <property type="match status" value="1"/>
</dbReference>
<feature type="domain" description="ABC transmembrane type-1" evidence="11">
    <location>
        <begin position="15"/>
        <end position="290"/>
    </location>
</feature>
<dbReference type="Pfam" id="PF00664">
    <property type="entry name" value="ABC_membrane"/>
    <property type="match status" value="1"/>
</dbReference>
<evidence type="ECO:0000256" key="4">
    <source>
        <dbReference type="ARBA" id="ARBA00022741"/>
    </source>
</evidence>
<evidence type="ECO:0000256" key="5">
    <source>
        <dbReference type="ARBA" id="ARBA00022840"/>
    </source>
</evidence>
<feature type="region of interest" description="Disordered" evidence="8">
    <location>
        <begin position="546"/>
        <end position="577"/>
    </location>
</feature>
<dbReference type="Gene3D" id="3.40.50.300">
    <property type="entry name" value="P-loop containing nucleotide triphosphate hydrolases"/>
    <property type="match status" value="1"/>
</dbReference>
<feature type="transmembrane region" description="Helical" evidence="9">
    <location>
        <begin position="12"/>
        <end position="37"/>
    </location>
</feature>
<dbReference type="InterPro" id="IPR011527">
    <property type="entry name" value="ABC1_TM_dom"/>
</dbReference>
<dbReference type="Proteomes" id="UP001228044">
    <property type="component" value="Unassembled WGS sequence"/>
</dbReference>
<evidence type="ECO:0000256" key="9">
    <source>
        <dbReference type="SAM" id="Phobius"/>
    </source>
</evidence>
<dbReference type="PROSITE" id="PS50929">
    <property type="entry name" value="ABC_TM1F"/>
    <property type="match status" value="1"/>
</dbReference>
<feature type="transmembrane region" description="Helical" evidence="9">
    <location>
        <begin position="124"/>
        <end position="143"/>
    </location>
</feature>
<dbReference type="InterPro" id="IPR027417">
    <property type="entry name" value="P-loop_NTPase"/>
</dbReference>
<keyword evidence="5" id="KW-0067">ATP-binding</keyword>
<organism evidence="12 13">
    <name type="scientific">Roseateles violae</name>
    <dbReference type="NCBI Taxonomy" id="3058042"/>
    <lineage>
        <taxon>Bacteria</taxon>
        <taxon>Pseudomonadati</taxon>
        <taxon>Pseudomonadota</taxon>
        <taxon>Betaproteobacteria</taxon>
        <taxon>Burkholderiales</taxon>
        <taxon>Sphaerotilaceae</taxon>
        <taxon>Roseateles</taxon>
    </lineage>
</organism>
<evidence type="ECO:0000256" key="7">
    <source>
        <dbReference type="ARBA" id="ARBA00023136"/>
    </source>
</evidence>
<dbReference type="PROSITE" id="PS00211">
    <property type="entry name" value="ABC_TRANSPORTER_1"/>
    <property type="match status" value="1"/>
</dbReference>
<dbReference type="NCBIfam" id="TIGR01842">
    <property type="entry name" value="type_I_sec_PrtD"/>
    <property type="match status" value="1"/>
</dbReference>
<protein>
    <submittedName>
        <fullName evidence="12">Type I secretion system permease/ATPase</fullName>
    </submittedName>
</protein>
<accession>A0ABT8DNL3</accession>
<reference evidence="12 13" key="1">
    <citation type="submission" date="2023-06" db="EMBL/GenBank/DDBJ databases">
        <title>Pelomonas sp. PFR6 16S ribosomal RNA gene Genome sequencing and assembly.</title>
        <authorList>
            <person name="Woo H."/>
        </authorList>
    </citation>
    <scope>NUCLEOTIDE SEQUENCE [LARGE SCALE GENOMIC DNA]</scope>
    <source>
        <strain evidence="12 13">PFR6</strain>
    </source>
</reference>
<evidence type="ECO:0000256" key="3">
    <source>
        <dbReference type="ARBA" id="ARBA00022692"/>
    </source>
</evidence>
<feature type="transmembrane region" description="Helical" evidence="9">
    <location>
        <begin position="244"/>
        <end position="266"/>
    </location>
</feature>
<feature type="transmembrane region" description="Helical" evidence="9">
    <location>
        <begin position="49"/>
        <end position="69"/>
    </location>
</feature>
<sequence length="577" mass="61187">MKTLLPLLRRPLLHVAGLSFFVNLLLLIPALFMLQVFDRVLASQSGETLLVLMLGTGIALALLLAFDYLRARLQGVAGNIVAEALSPAVAKILVAQGARRSGRSSPEGLRDVGALRALFSAQGLLALFDAPWVLVYVAAIWLAHPALGWAAAAAALLMLGLALLNDFVTRREIEALQKIAAGATRYLETSLQNAEIAQTLGMTDALLARWGERNAEVAALQRPVASKTVAMAALTRTVRQAVQVLMLALGAYLVISGEASAGLMIATTTLLGRALAPVEQIVGSWRILAEGRAAYRRLQTLFEAAEAELPRMALPAPSGSLQVSNVVYRAPQAERLLLAGVSLQLAAGESLAIIGPSGAGKSTLLRLLTGIWAPSAGSVRLDRADLSQWPREELGPWLGYVPQDVELFPGTVAENIARLGAVDAEQVVRAAQRAHVHELILSLPAGYDTVIDPQSAIVSPGQRQRIALARALYGDPRLVLLDEPNANLDGAGELALAEALKGLRGQVSVVVVTHRSTLVQHVDQILVLEAGKALHYGPSAEVMKAMQGKAAKPQGQEPVNGSTKSRETPAKRAEVLQ</sequence>
<keyword evidence="3 9" id="KW-0812">Transmembrane</keyword>
<dbReference type="InterPro" id="IPR039421">
    <property type="entry name" value="Type_1_exporter"/>
</dbReference>
<dbReference type="InterPro" id="IPR017871">
    <property type="entry name" value="ABC_transporter-like_CS"/>
</dbReference>
<evidence type="ECO:0000256" key="1">
    <source>
        <dbReference type="ARBA" id="ARBA00004651"/>
    </source>
</evidence>
<keyword evidence="7 9" id="KW-0472">Membrane</keyword>
<feature type="domain" description="ABC transporter" evidence="10">
    <location>
        <begin position="321"/>
        <end position="555"/>
    </location>
</feature>
<keyword evidence="2" id="KW-1003">Cell membrane</keyword>
<comment type="subcellular location">
    <subcellularLocation>
        <location evidence="1">Cell membrane</location>
        <topology evidence="1">Multi-pass membrane protein</topology>
    </subcellularLocation>
</comment>
<dbReference type="SUPFAM" id="SSF52540">
    <property type="entry name" value="P-loop containing nucleoside triphosphate hydrolases"/>
    <property type="match status" value="1"/>
</dbReference>
<proteinExistence type="predicted"/>
<keyword evidence="4" id="KW-0547">Nucleotide-binding</keyword>
<evidence type="ECO:0000259" key="10">
    <source>
        <dbReference type="PROSITE" id="PS50893"/>
    </source>
</evidence>
<name>A0ABT8DNL3_9BURK</name>
<dbReference type="SMART" id="SM00382">
    <property type="entry name" value="AAA"/>
    <property type="match status" value="1"/>
</dbReference>
<evidence type="ECO:0000256" key="2">
    <source>
        <dbReference type="ARBA" id="ARBA00022475"/>
    </source>
</evidence>
<gene>
    <name evidence="12" type="ORF">QWJ38_06665</name>
</gene>
<dbReference type="InterPro" id="IPR036640">
    <property type="entry name" value="ABC1_TM_sf"/>
</dbReference>
<evidence type="ECO:0000259" key="11">
    <source>
        <dbReference type="PROSITE" id="PS50929"/>
    </source>
</evidence>
<dbReference type="RefSeq" id="WP_290358277.1">
    <property type="nucleotide sequence ID" value="NZ_JAUHHC010000002.1"/>
</dbReference>
<evidence type="ECO:0000256" key="8">
    <source>
        <dbReference type="SAM" id="MobiDB-lite"/>
    </source>
</evidence>
<dbReference type="PANTHER" id="PTHR24221:SF248">
    <property type="entry name" value="ABC TRANSPORTER TRANSMEMBRANE REGION"/>
    <property type="match status" value="1"/>
</dbReference>
<dbReference type="PROSITE" id="PS50893">
    <property type="entry name" value="ABC_TRANSPORTER_2"/>
    <property type="match status" value="1"/>
</dbReference>
<evidence type="ECO:0000313" key="13">
    <source>
        <dbReference type="Proteomes" id="UP001228044"/>
    </source>
</evidence>
<keyword evidence="13" id="KW-1185">Reference proteome</keyword>
<dbReference type="InterPro" id="IPR003439">
    <property type="entry name" value="ABC_transporter-like_ATP-bd"/>
</dbReference>